<dbReference type="Gene3D" id="1.10.30.10">
    <property type="entry name" value="High mobility group box domain"/>
    <property type="match status" value="1"/>
</dbReference>
<gene>
    <name evidence="6" type="ORF">R3P38DRAFT_3598980</name>
</gene>
<dbReference type="SUPFAM" id="SSF47095">
    <property type="entry name" value="HMG-box"/>
    <property type="match status" value="1"/>
</dbReference>
<accession>A0AAW0ADV6</accession>
<keyword evidence="1 3" id="KW-0238">DNA-binding</keyword>
<evidence type="ECO:0000256" key="1">
    <source>
        <dbReference type="ARBA" id="ARBA00023125"/>
    </source>
</evidence>
<evidence type="ECO:0000313" key="6">
    <source>
        <dbReference type="EMBL" id="KAK7007178.1"/>
    </source>
</evidence>
<dbReference type="EMBL" id="JAWWNJ010000072">
    <property type="protein sequence ID" value="KAK7007178.1"/>
    <property type="molecule type" value="Genomic_DNA"/>
</dbReference>
<feature type="domain" description="HMG box" evidence="5">
    <location>
        <begin position="110"/>
        <end position="179"/>
    </location>
</feature>
<keyword evidence="2 3" id="KW-0539">Nucleus</keyword>
<feature type="compositionally biased region" description="Polar residues" evidence="4">
    <location>
        <begin position="283"/>
        <end position="293"/>
    </location>
</feature>
<organism evidence="6 7">
    <name type="scientific">Favolaschia claudopus</name>
    <dbReference type="NCBI Taxonomy" id="2862362"/>
    <lineage>
        <taxon>Eukaryota</taxon>
        <taxon>Fungi</taxon>
        <taxon>Dikarya</taxon>
        <taxon>Basidiomycota</taxon>
        <taxon>Agaricomycotina</taxon>
        <taxon>Agaricomycetes</taxon>
        <taxon>Agaricomycetidae</taxon>
        <taxon>Agaricales</taxon>
        <taxon>Marasmiineae</taxon>
        <taxon>Mycenaceae</taxon>
        <taxon>Favolaschia</taxon>
    </lineage>
</organism>
<dbReference type="InterPro" id="IPR036910">
    <property type="entry name" value="HMG_box_dom_sf"/>
</dbReference>
<dbReference type="AlphaFoldDB" id="A0AAW0ADV6"/>
<sequence length="530" mass="58244">MPVERSRGSRRTCADGNRLVWTKSLAPPGNAFATNLTPAAWEQSKSTMSHVEAERVKSAAGRTFVFFDAPPPTDSKSKRITHKRKVTPPLSIAPKTQPQPQTQPHTQTRIPRPPNAFILFRSFFIRAREVPADVEPSHASLSAIAGLTWAALPASEKAAWHRKAKEERERHRERFPGYMSASDSNTDDRGRYVGWGNREGASAAVVARPRRRRQREVAPPDRMRQAHIASLLLSRLRGVELREAMEKFDGERKKRGEGGVEVRFGSVETPEGRLEAAEPATCEQLQQEGSQSPVVRRKCRNKKRRLSERRTPPPSSPLIPIAAEASAVTFGSDFDFDLRSSVPAIAPDNDFISTLELPFNLLSAIPPTASNDGFPSTFERPPFTSFSSSSSRFSPLYPLSPAFPHTAALPPTSSFWSSFEDLSLINPFPQPYSVGTHTRQPSPVLACSSISSIGGDPTALTAPPEWIDLSCLSMYGVLTPSVKLDLQFGLPMSGIGMGMESDQWQMPAANSGHTSSHHFPPWPNCNGAVH</sequence>
<dbReference type="Pfam" id="PF00505">
    <property type="entry name" value="HMG_box"/>
    <property type="match status" value="1"/>
</dbReference>
<feature type="compositionally biased region" description="Low complexity" evidence="4">
    <location>
        <begin position="94"/>
        <end position="110"/>
    </location>
</feature>
<dbReference type="SMART" id="SM00398">
    <property type="entry name" value="HMG"/>
    <property type="match status" value="1"/>
</dbReference>
<reference evidence="6 7" key="1">
    <citation type="journal article" date="2024" name="J Genomics">
        <title>Draft genome sequencing and assembly of Favolaschia claudopus CIRM-BRFM 2984 isolated from oak limbs.</title>
        <authorList>
            <person name="Navarro D."/>
            <person name="Drula E."/>
            <person name="Chaduli D."/>
            <person name="Cazenave R."/>
            <person name="Ahrendt S."/>
            <person name="Wang J."/>
            <person name="Lipzen A."/>
            <person name="Daum C."/>
            <person name="Barry K."/>
            <person name="Grigoriev I.V."/>
            <person name="Favel A."/>
            <person name="Rosso M.N."/>
            <person name="Martin F."/>
        </authorList>
    </citation>
    <scope>NUCLEOTIDE SEQUENCE [LARGE SCALE GENOMIC DNA]</scope>
    <source>
        <strain evidence="6 7">CIRM-BRFM 2984</strain>
    </source>
</reference>
<dbReference type="GO" id="GO:0005634">
    <property type="term" value="C:nucleus"/>
    <property type="evidence" value="ECO:0007669"/>
    <property type="project" value="UniProtKB-UniRule"/>
</dbReference>
<dbReference type="GO" id="GO:0000978">
    <property type="term" value="F:RNA polymerase II cis-regulatory region sequence-specific DNA binding"/>
    <property type="evidence" value="ECO:0007669"/>
    <property type="project" value="TreeGrafter"/>
</dbReference>
<evidence type="ECO:0000256" key="2">
    <source>
        <dbReference type="ARBA" id="ARBA00023242"/>
    </source>
</evidence>
<keyword evidence="7" id="KW-1185">Reference proteome</keyword>
<dbReference type="Proteomes" id="UP001362999">
    <property type="component" value="Unassembled WGS sequence"/>
</dbReference>
<evidence type="ECO:0000256" key="4">
    <source>
        <dbReference type="SAM" id="MobiDB-lite"/>
    </source>
</evidence>
<dbReference type="PROSITE" id="PS50118">
    <property type="entry name" value="HMG_BOX_2"/>
    <property type="match status" value="1"/>
</dbReference>
<dbReference type="PANTHER" id="PTHR45789">
    <property type="entry name" value="FI18025P1"/>
    <property type="match status" value="1"/>
</dbReference>
<dbReference type="GO" id="GO:0000981">
    <property type="term" value="F:DNA-binding transcription factor activity, RNA polymerase II-specific"/>
    <property type="evidence" value="ECO:0007669"/>
    <property type="project" value="TreeGrafter"/>
</dbReference>
<name>A0AAW0ADV6_9AGAR</name>
<dbReference type="InterPro" id="IPR051356">
    <property type="entry name" value="SOX/SOX-like_TF"/>
</dbReference>
<comment type="caution">
    <text evidence="6">The sequence shown here is derived from an EMBL/GenBank/DDBJ whole genome shotgun (WGS) entry which is preliminary data.</text>
</comment>
<protein>
    <submittedName>
        <fullName evidence="6">HMG box domain-containing protein</fullName>
    </submittedName>
</protein>
<feature type="region of interest" description="Disordered" evidence="4">
    <location>
        <begin position="268"/>
        <end position="319"/>
    </location>
</feature>
<evidence type="ECO:0000313" key="7">
    <source>
        <dbReference type="Proteomes" id="UP001362999"/>
    </source>
</evidence>
<feature type="region of interest" description="Disordered" evidence="4">
    <location>
        <begin position="67"/>
        <end position="112"/>
    </location>
</feature>
<proteinExistence type="predicted"/>
<dbReference type="InterPro" id="IPR009071">
    <property type="entry name" value="HMG_box_dom"/>
</dbReference>
<dbReference type="PANTHER" id="PTHR45789:SF2">
    <property type="entry name" value="FI18025P1"/>
    <property type="match status" value="1"/>
</dbReference>
<evidence type="ECO:0000256" key="3">
    <source>
        <dbReference type="PROSITE-ProRule" id="PRU00267"/>
    </source>
</evidence>
<evidence type="ECO:0000259" key="5">
    <source>
        <dbReference type="PROSITE" id="PS50118"/>
    </source>
</evidence>
<feature type="DNA-binding region" description="HMG box" evidence="3">
    <location>
        <begin position="110"/>
        <end position="179"/>
    </location>
</feature>
<feature type="compositionally biased region" description="Basic residues" evidence="4">
    <location>
        <begin position="295"/>
        <end position="307"/>
    </location>
</feature>